<dbReference type="InterPro" id="IPR003598">
    <property type="entry name" value="Ig_sub2"/>
</dbReference>
<evidence type="ECO:0000256" key="1">
    <source>
        <dbReference type="ARBA" id="ARBA00006692"/>
    </source>
</evidence>
<dbReference type="PANTHER" id="PTHR14340">
    <property type="entry name" value="MICROFIBRIL-ASSOCIATED GLYCOPROTEIN 3"/>
    <property type="match status" value="1"/>
</dbReference>
<dbReference type="SUPFAM" id="SSF48726">
    <property type="entry name" value="Immunoglobulin"/>
    <property type="match status" value="2"/>
</dbReference>
<dbReference type="EMBL" id="JAINUF010000005">
    <property type="protein sequence ID" value="KAJ8360425.1"/>
    <property type="molecule type" value="Genomic_DNA"/>
</dbReference>
<dbReference type="PROSITE" id="PS50835">
    <property type="entry name" value="IG_LIKE"/>
    <property type="match status" value="2"/>
</dbReference>
<evidence type="ECO:0000259" key="4">
    <source>
        <dbReference type="PROSITE" id="PS50835"/>
    </source>
</evidence>
<feature type="domain" description="Fibronectin type-III" evidence="5">
    <location>
        <begin position="85"/>
        <end position="179"/>
    </location>
</feature>
<dbReference type="SMART" id="SM00409">
    <property type="entry name" value="IG"/>
    <property type="match status" value="2"/>
</dbReference>
<dbReference type="InterPro" id="IPR013783">
    <property type="entry name" value="Ig-like_fold"/>
</dbReference>
<keyword evidence="7" id="KW-1185">Reference proteome</keyword>
<comment type="similarity">
    <text evidence="1">Belongs to the protein kinase superfamily. CAMK Ser/Thr protein kinase family.</text>
</comment>
<dbReference type="PANTHER" id="PTHR14340:SF9">
    <property type="entry name" value="FIBRONECTIN TYPE-III DOMAIN-CONTAINING PROTEIN"/>
    <property type="match status" value="1"/>
</dbReference>
<dbReference type="PROSITE" id="PS50853">
    <property type="entry name" value="FN3"/>
    <property type="match status" value="1"/>
</dbReference>
<dbReference type="Proteomes" id="UP001152622">
    <property type="component" value="Chromosome 5"/>
</dbReference>
<dbReference type="OrthoDB" id="504170at2759"/>
<dbReference type="Pfam" id="PF00041">
    <property type="entry name" value="fn3"/>
    <property type="match status" value="1"/>
</dbReference>
<evidence type="ECO:0008006" key="8">
    <source>
        <dbReference type="Google" id="ProtNLM"/>
    </source>
</evidence>
<dbReference type="AlphaFoldDB" id="A0A9Q1FKR0"/>
<dbReference type="SUPFAM" id="SSF49265">
    <property type="entry name" value="Fibronectin type III"/>
    <property type="match status" value="1"/>
</dbReference>
<dbReference type="CDD" id="cd00063">
    <property type="entry name" value="FN3"/>
    <property type="match status" value="1"/>
</dbReference>
<proteinExistence type="inferred from homology"/>
<dbReference type="InterPro" id="IPR003599">
    <property type="entry name" value="Ig_sub"/>
</dbReference>
<dbReference type="FunFam" id="2.60.40.10:FF:000080">
    <property type="entry name" value="Myosin light chain kinase, smooth muscle"/>
    <property type="match status" value="1"/>
</dbReference>
<evidence type="ECO:0000256" key="3">
    <source>
        <dbReference type="ARBA" id="ARBA00023319"/>
    </source>
</evidence>
<dbReference type="InterPro" id="IPR036179">
    <property type="entry name" value="Ig-like_dom_sf"/>
</dbReference>
<name>A0A9Q1FKR0_SYNKA</name>
<evidence type="ECO:0000259" key="5">
    <source>
        <dbReference type="PROSITE" id="PS50853"/>
    </source>
</evidence>
<reference evidence="6" key="1">
    <citation type="journal article" date="2023" name="Science">
        <title>Genome structures resolve the early diversification of teleost fishes.</title>
        <authorList>
            <person name="Parey E."/>
            <person name="Louis A."/>
            <person name="Montfort J."/>
            <person name="Bouchez O."/>
            <person name="Roques C."/>
            <person name="Iampietro C."/>
            <person name="Lluch J."/>
            <person name="Castinel A."/>
            <person name="Donnadieu C."/>
            <person name="Desvignes T."/>
            <person name="Floi Bucao C."/>
            <person name="Jouanno E."/>
            <person name="Wen M."/>
            <person name="Mejri S."/>
            <person name="Dirks R."/>
            <person name="Jansen H."/>
            <person name="Henkel C."/>
            <person name="Chen W.J."/>
            <person name="Zahm M."/>
            <person name="Cabau C."/>
            <person name="Klopp C."/>
            <person name="Thompson A.W."/>
            <person name="Robinson-Rechavi M."/>
            <person name="Braasch I."/>
            <person name="Lecointre G."/>
            <person name="Bobe J."/>
            <person name="Postlethwait J.H."/>
            <person name="Berthelot C."/>
            <person name="Roest Crollius H."/>
            <person name="Guiguen Y."/>
        </authorList>
    </citation>
    <scope>NUCLEOTIDE SEQUENCE</scope>
    <source>
        <strain evidence="6">WJC10195</strain>
    </source>
</reference>
<dbReference type="InterPro" id="IPR003961">
    <property type="entry name" value="FN3_dom"/>
</dbReference>
<accession>A0A9Q1FKR0</accession>
<dbReference type="SMART" id="SM00060">
    <property type="entry name" value="FN3"/>
    <property type="match status" value="1"/>
</dbReference>
<dbReference type="InterPro" id="IPR036116">
    <property type="entry name" value="FN3_sf"/>
</dbReference>
<dbReference type="InterPro" id="IPR007110">
    <property type="entry name" value="Ig-like_dom"/>
</dbReference>
<comment type="caution">
    <text evidence="6">The sequence shown here is derived from an EMBL/GenBank/DDBJ whole genome shotgun (WGS) entry which is preliminary data.</text>
</comment>
<gene>
    <name evidence="6" type="ORF">SKAU_G00169500</name>
</gene>
<evidence type="ECO:0000313" key="6">
    <source>
        <dbReference type="EMBL" id="KAJ8360425.1"/>
    </source>
</evidence>
<feature type="domain" description="Ig-like" evidence="4">
    <location>
        <begin position="1"/>
        <end position="80"/>
    </location>
</feature>
<dbReference type="Gene3D" id="2.60.40.10">
    <property type="entry name" value="Immunoglobulins"/>
    <property type="match status" value="3"/>
</dbReference>
<dbReference type="InterPro" id="IPR013098">
    <property type="entry name" value="Ig_I-set"/>
</dbReference>
<dbReference type="FunFam" id="2.60.40.10:FF:001401">
    <property type="entry name" value="immunoglobulin-like and fibronectin type III domain-containing protein 1"/>
    <property type="match status" value="1"/>
</dbReference>
<evidence type="ECO:0000256" key="2">
    <source>
        <dbReference type="ARBA" id="ARBA00022737"/>
    </source>
</evidence>
<organism evidence="6 7">
    <name type="scientific">Synaphobranchus kaupii</name>
    <name type="common">Kaup's arrowtooth eel</name>
    <dbReference type="NCBI Taxonomy" id="118154"/>
    <lineage>
        <taxon>Eukaryota</taxon>
        <taxon>Metazoa</taxon>
        <taxon>Chordata</taxon>
        <taxon>Craniata</taxon>
        <taxon>Vertebrata</taxon>
        <taxon>Euteleostomi</taxon>
        <taxon>Actinopterygii</taxon>
        <taxon>Neopterygii</taxon>
        <taxon>Teleostei</taxon>
        <taxon>Anguilliformes</taxon>
        <taxon>Synaphobranchidae</taxon>
        <taxon>Synaphobranchus</taxon>
    </lineage>
</organism>
<sequence>MVMRAGNSVRVKINYEASPLPDITWVKDGEPLNSWINIINTEGMSQLVIPSSKRIDSGKYTIKAKNSVGQASFDVEVRVTDEPKPPGPIELEQIVHGKVIVSWEPSPDQEVDDWLYYVVAQHDSNTRVWKTVADRLFATSYTALNITSGREYHFRVFAKNDIGLSEPSESPTWGMSSLKMSTATTGAPTAVAVEKPPSILVPLKVHTHPNGYQCYMTCAVSGSPTPHVTWYLNDANLHSNHNYYMTNAYGVCSMYILRVSPEQTGEYKVVAVNSFGKAECSTRLTVQD</sequence>
<protein>
    <recommendedName>
        <fullName evidence="8">Titin</fullName>
    </recommendedName>
</protein>
<keyword evidence="3" id="KW-0393">Immunoglobulin domain</keyword>
<dbReference type="SMART" id="SM00408">
    <property type="entry name" value="IGc2"/>
    <property type="match status" value="2"/>
</dbReference>
<evidence type="ECO:0000313" key="7">
    <source>
        <dbReference type="Proteomes" id="UP001152622"/>
    </source>
</evidence>
<feature type="domain" description="Ig-like" evidence="4">
    <location>
        <begin position="196"/>
        <end position="285"/>
    </location>
</feature>
<keyword evidence="2" id="KW-0677">Repeat</keyword>
<dbReference type="Pfam" id="PF07679">
    <property type="entry name" value="I-set"/>
    <property type="match status" value="2"/>
</dbReference>